<comment type="caution">
    <text evidence="2">The sequence shown here is derived from an EMBL/GenBank/DDBJ whole genome shotgun (WGS) entry which is preliminary data.</text>
</comment>
<evidence type="ECO:0008006" key="4">
    <source>
        <dbReference type="Google" id="ProtNLM"/>
    </source>
</evidence>
<sequence length="435" mass="47278">MTDTITKRAPRGRRTVAPGVVDRIYRGVVNHAAWGDLVVPAPDDIRSAILELARRGPWVRLGLTATPSGRWLFDPGRLREVVEAMVVPLPDPDPDRPTADDVATVLRHGRAHPAGPLTYQLWHSPFRVALSCSHDLADGRTIDAMTSGILRFAADGVLPEWAQSRDPRAPLARALLHTFSSRAAVSGLLDARRAARHEDPAPELPDPGPGVPATRTVVLRGAGREVRREILQWRRAHAPRASQAMVSLSIVRLALHRVGLAQQPRVNLVVDNRRYLPRPRRVHGNFVSGLALPVPELADPSALTERVQRVVESGRPLAVMALGAARALARRGGAEQGPGGAVHPAAPIGLTHVFMGRWVSGDAWPWAGERREMACWTEPGDPAGVAVLVSQAGGGWWYNLSHHRSGEAAERIAEAARLAAEEPVSLLESARERWR</sequence>
<feature type="region of interest" description="Disordered" evidence="1">
    <location>
        <begin position="194"/>
        <end position="214"/>
    </location>
</feature>
<name>A0A7Z0D8Q3_9ACTN</name>
<organism evidence="2 3">
    <name type="scientific">Naumannella cuiyingiana</name>
    <dbReference type="NCBI Taxonomy" id="1347891"/>
    <lineage>
        <taxon>Bacteria</taxon>
        <taxon>Bacillati</taxon>
        <taxon>Actinomycetota</taxon>
        <taxon>Actinomycetes</taxon>
        <taxon>Propionibacteriales</taxon>
        <taxon>Propionibacteriaceae</taxon>
        <taxon>Naumannella</taxon>
    </lineage>
</organism>
<keyword evidence="3" id="KW-1185">Reference proteome</keyword>
<dbReference type="Proteomes" id="UP000527616">
    <property type="component" value="Unassembled WGS sequence"/>
</dbReference>
<gene>
    <name evidence="2" type="ORF">GGQ54_001343</name>
</gene>
<evidence type="ECO:0000313" key="3">
    <source>
        <dbReference type="Proteomes" id="UP000527616"/>
    </source>
</evidence>
<accession>A0A7Z0D8Q3</accession>
<dbReference type="EMBL" id="JACBZS010000001">
    <property type="protein sequence ID" value="NYI70783.1"/>
    <property type="molecule type" value="Genomic_DNA"/>
</dbReference>
<proteinExistence type="predicted"/>
<reference evidence="2 3" key="1">
    <citation type="submission" date="2020-07" db="EMBL/GenBank/DDBJ databases">
        <title>Sequencing the genomes of 1000 actinobacteria strains.</title>
        <authorList>
            <person name="Klenk H.-P."/>
        </authorList>
    </citation>
    <scope>NUCLEOTIDE SEQUENCE [LARGE SCALE GENOMIC DNA]</scope>
    <source>
        <strain evidence="2 3">DSM 103164</strain>
    </source>
</reference>
<dbReference type="AlphaFoldDB" id="A0A7Z0D8Q3"/>
<evidence type="ECO:0000313" key="2">
    <source>
        <dbReference type="EMBL" id="NYI70783.1"/>
    </source>
</evidence>
<evidence type="ECO:0000256" key="1">
    <source>
        <dbReference type="SAM" id="MobiDB-lite"/>
    </source>
</evidence>
<dbReference type="RefSeq" id="WP_179444693.1">
    <property type="nucleotide sequence ID" value="NZ_JACBZS010000001.1"/>
</dbReference>
<protein>
    <recommendedName>
        <fullName evidence="4">Condensation domain-containing protein</fullName>
    </recommendedName>
</protein>